<protein>
    <submittedName>
        <fullName evidence="1">Uncharacterized protein</fullName>
    </submittedName>
</protein>
<evidence type="ECO:0000313" key="1">
    <source>
        <dbReference type="EMBL" id="TLP66844.1"/>
    </source>
</evidence>
<gene>
    <name evidence="1" type="ORF">FED44_00960</name>
</gene>
<accession>A0A5R8ZNJ4</accession>
<name>A0A5R8ZNJ4_9ACTN</name>
<comment type="caution">
    <text evidence="1">The sequence shown here is derived from an EMBL/GenBank/DDBJ whole genome shotgun (WGS) entry which is preliminary data.</text>
</comment>
<dbReference type="OrthoDB" id="3536010at2"/>
<organism evidence="1 2">
    <name type="scientific">Microbispora triticiradicis</name>
    <dbReference type="NCBI Taxonomy" id="2200763"/>
    <lineage>
        <taxon>Bacteria</taxon>
        <taxon>Bacillati</taxon>
        <taxon>Actinomycetota</taxon>
        <taxon>Actinomycetes</taxon>
        <taxon>Streptosporangiales</taxon>
        <taxon>Streptosporangiaceae</taxon>
        <taxon>Microbispora</taxon>
    </lineage>
</organism>
<proteinExistence type="predicted"/>
<evidence type="ECO:0000313" key="2">
    <source>
        <dbReference type="Proteomes" id="UP000309033"/>
    </source>
</evidence>
<reference evidence="1" key="1">
    <citation type="submission" date="2019-05" db="EMBL/GenBank/DDBJ databases">
        <title>Isolation, diversity and antifungal activity of Actinobacteria from wheat.</title>
        <authorList>
            <person name="Yu B."/>
        </authorList>
    </citation>
    <scope>NUCLEOTIDE SEQUENCE [LARGE SCALE GENOMIC DNA]</scope>
    <source>
        <strain evidence="1">NEAU-HEGS1-5</strain>
    </source>
</reference>
<dbReference type="EMBL" id="VANP01000001">
    <property type="protein sequence ID" value="TLP66844.1"/>
    <property type="molecule type" value="Genomic_DNA"/>
</dbReference>
<dbReference type="AlphaFoldDB" id="A0A5R8ZNJ4"/>
<dbReference type="Proteomes" id="UP000309033">
    <property type="component" value="Unassembled WGS sequence"/>
</dbReference>
<sequence length="107" mass="11759">MRSAYRQAPAPPEGGIERQEVSQEQYDVLVGQCRYPKTGQARARCRAQVRAKYVVGAFNPALDCRTYSGVSVCGPLELSAAQRACVEESVGGGLTRRRAEVECYAFR</sequence>
<keyword evidence="2" id="KW-1185">Reference proteome</keyword>